<protein>
    <submittedName>
        <fullName evidence="1">Uncharacterized protein</fullName>
    </submittedName>
</protein>
<organism evidence="1 2">
    <name type="scientific">Muraenolepis orangiensis</name>
    <name type="common">Patagonian moray cod</name>
    <dbReference type="NCBI Taxonomy" id="630683"/>
    <lineage>
        <taxon>Eukaryota</taxon>
        <taxon>Metazoa</taxon>
        <taxon>Chordata</taxon>
        <taxon>Craniata</taxon>
        <taxon>Vertebrata</taxon>
        <taxon>Euteleostomi</taxon>
        <taxon>Actinopterygii</taxon>
        <taxon>Neopterygii</taxon>
        <taxon>Teleostei</taxon>
        <taxon>Neoteleostei</taxon>
        <taxon>Acanthomorphata</taxon>
        <taxon>Zeiogadaria</taxon>
        <taxon>Gadariae</taxon>
        <taxon>Gadiformes</taxon>
        <taxon>Muraenolepidoidei</taxon>
        <taxon>Muraenolepididae</taxon>
        <taxon>Muraenolepis</taxon>
    </lineage>
</organism>
<dbReference type="AlphaFoldDB" id="A0A9Q0DNU2"/>
<reference evidence="1" key="1">
    <citation type="submission" date="2022-07" db="EMBL/GenBank/DDBJ databases">
        <title>Chromosome-level genome of Muraenolepis orangiensis.</title>
        <authorList>
            <person name="Kim J."/>
        </authorList>
    </citation>
    <scope>NUCLEOTIDE SEQUENCE</scope>
    <source>
        <strain evidence="1">KU_S4_2022</strain>
        <tissue evidence="1">Muscle</tissue>
    </source>
</reference>
<dbReference type="EMBL" id="JANIIK010000114">
    <property type="protein sequence ID" value="KAJ3590480.1"/>
    <property type="molecule type" value="Genomic_DNA"/>
</dbReference>
<evidence type="ECO:0000313" key="2">
    <source>
        <dbReference type="Proteomes" id="UP001148018"/>
    </source>
</evidence>
<comment type="caution">
    <text evidence="1">The sequence shown here is derived from an EMBL/GenBank/DDBJ whole genome shotgun (WGS) entry which is preliminary data.</text>
</comment>
<evidence type="ECO:0000313" key="1">
    <source>
        <dbReference type="EMBL" id="KAJ3590480.1"/>
    </source>
</evidence>
<accession>A0A9Q0DNU2</accession>
<dbReference type="Proteomes" id="UP001148018">
    <property type="component" value="Unassembled WGS sequence"/>
</dbReference>
<gene>
    <name evidence="1" type="ORF">NHX12_008431</name>
</gene>
<proteinExistence type="predicted"/>
<keyword evidence="2" id="KW-1185">Reference proteome</keyword>
<name>A0A9Q0DNU2_9TELE</name>
<sequence length="100" mass="10765">MEIQGDLAVIPGEGGGKDGPVPVSYHGIAPITGTAWKRQEEIQVCNSGVPFYRRLLLHSKDGRGGRVRVSGVELEGEYFCASVRSPIRGIQADDIAQSTR</sequence>